<dbReference type="Pfam" id="PF06961">
    <property type="entry name" value="DUF1294"/>
    <property type="match status" value="1"/>
</dbReference>
<evidence type="ECO:0000313" key="3">
    <source>
        <dbReference type="Proteomes" id="UP000009282"/>
    </source>
</evidence>
<keyword evidence="1" id="KW-0812">Transmembrane</keyword>
<reference evidence="2 3" key="1">
    <citation type="journal article" date="2011" name="J. Bacteriol.">
        <title>Complete genome sequence of seawater bacterium Glaciecola nitratireducens FR1064T.</title>
        <authorList>
            <person name="Bian F."/>
            <person name="Qin Q.L."/>
            <person name="Xie B.B."/>
            <person name="Shu Y.L."/>
            <person name="Zhang X.Y."/>
            <person name="Yu Y."/>
            <person name="Chen B."/>
            <person name="Chen X.L."/>
            <person name="Zhou B.C."/>
            <person name="Zhang Y.Z."/>
        </authorList>
    </citation>
    <scope>NUCLEOTIDE SEQUENCE [LARGE SCALE GENOMIC DNA]</scope>
    <source>
        <strain evidence="3">JCM 12485 / KCTC 12276 / FR1064</strain>
    </source>
</reference>
<evidence type="ECO:0000313" key="2">
    <source>
        <dbReference type="EMBL" id="AEP31709.1"/>
    </source>
</evidence>
<organism evidence="2 3">
    <name type="scientific">Glaciecola nitratireducens (strain JCM 12485 / KCTC 12276 / FR1064)</name>
    <dbReference type="NCBI Taxonomy" id="1085623"/>
    <lineage>
        <taxon>Bacteria</taxon>
        <taxon>Pseudomonadati</taxon>
        <taxon>Pseudomonadota</taxon>
        <taxon>Gammaproteobacteria</taxon>
        <taxon>Alteromonadales</taxon>
        <taxon>Alteromonadaceae</taxon>
        <taxon>Brumicola</taxon>
    </lineage>
</organism>
<dbReference type="RefSeq" id="WP_014110580.1">
    <property type="nucleotide sequence ID" value="NC_016041.1"/>
</dbReference>
<dbReference type="STRING" id="1085623.GNIT_3615"/>
<keyword evidence="1" id="KW-1133">Transmembrane helix</keyword>
<sequence>MAYAGEKLKKKQKSNVSTFSIVLAIGFLIAMTLASYMGYLPKQIKYAYYALSVITFFIYAYDKFKAQRNKWRTSESTLQILAMLGGWPGAALAQQLLRHKSSKKDFRQIFWLTVVINLSVLVWLLSPYGADILALIVNAMGLLQ</sequence>
<protein>
    <submittedName>
        <fullName evidence="2">Cold shock DNA-binding domain-containing protein</fullName>
    </submittedName>
</protein>
<dbReference type="InterPro" id="IPR010718">
    <property type="entry name" value="DUF1294"/>
</dbReference>
<evidence type="ECO:0000256" key="1">
    <source>
        <dbReference type="SAM" id="Phobius"/>
    </source>
</evidence>
<dbReference type="HOGENOM" id="CLU_091970_1_3_6"/>
<proteinExistence type="predicted"/>
<gene>
    <name evidence="2" type="ordered locus">GNIT_3615</name>
</gene>
<dbReference type="eggNOG" id="COG3326">
    <property type="taxonomic scope" value="Bacteria"/>
</dbReference>
<keyword evidence="2" id="KW-0238">DNA-binding</keyword>
<keyword evidence="1" id="KW-0472">Membrane</keyword>
<dbReference type="GO" id="GO:0003677">
    <property type="term" value="F:DNA binding"/>
    <property type="evidence" value="ECO:0007669"/>
    <property type="project" value="UniProtKB-KW"/>
</dbReference>
<name>G4QP01_GLANF</name>
<dbReference type="AlphaFoldDB" id="G4QP01"/>
<feature type="transmembrane region" description="Helical" evidence="1">
    <location>
        <begin position="109"/>
        <end position="137"/>
    </location>
</feature>
<dbReference type="Proteomes" id="UP000009282">
    <property type="component" value="Chromosome"/>
</dbReference>
<feature type="transmembrane region" description="Helical" evidence="1">
    <location>
        <begin position="46"/>
        <end position="64"/>
    </location>
</feature>
<accession>G4QP01</accession>
<feature type="transmembrane region" description="Helical" evidence="1">
    <location>
        <begin position="21"/>
        <end position="40"/>
    </location>
</feature>
<dbReference type="OrthoDB" id="72963at2"/>
<keyword evidence="3" id="KW-1185">Reference proteome</keyword>
<dbReference type="KEGG" id="gni:GNIT_3615"/>
<dbReference type="EMBL" id="CP003060">
    <property type="protein sequence ID" value="AEP31709.1"/>
    <property type="molecule type" value="Genomic_DNA"/>
</dbReference>